<organismHost>
    <name type="scientific">Chlorella</name>
    <dbReference type="NCBI Taxonomy" id="3071"/>
</organismHost>
<sequence length="273" mass="31565">MCLSIFSVILLLFATVNADVNTTEYIIKIHNNCEAILTIKLFDMITMPDINLESDDKYVKLFNTIRIDKGVSEINVSSDFDSFMYASVDVYDKTGELLPLLSIDDISNVVLDESLRTNKFYPYTDYDELWLCVPNIDIEVKPIDMTRIIEIQNDCDYDVFIGQAVYSYNINSPVEMVCKPRKRLVQGGMIELYIYDAPFISFFSAYDPYKNTNVDVTFDKFVSMGMVINRIIETSKPLIDCNDYISRNEVFYFYNKHVVLQKAILCFKSQTDT</sequence>
<reference evidence="1 2" key="1">
    <citation type="submission" date="2012-10" db="EMBL/GenBank/DDBJ databases">
        <title>Towards defining the chloroviruses: a genomic journey through a genus of large DNA viruses.</title>
        <authorList>
            <person name="Jeanniard A."/>
            <person name="Dunigan D.D."/>
            <person name="Gurnon J.R."/>
            <person name="Agarkova I."/>
            <person name="Kang M."/>
            <person name="Vitek J."/>
            <person name="Duncan G."/>
            <person name="McClung O.W."/>
            <person name="Larsen M."/>
            <person name="Claverie J.-M."/>
            <person name="Van Etten J.L."/>
            <person name="Blanc G."/>
        </authorList>
    </citation>
    <scope>NUCLEOTIDE SEQUENCE [LARGE SCALE GENOMIC DNA]</scope>
</reference>
<evidence type="ECO:0000313" key="1">
    <source>
        <dbReference type="EMBL" id="AGE53787.1"/>
    </source>
</evidence>
<organism evidence="1 2">
    <name type="scientific">Paramecium bursaria Chlorella virus IL3A</name>
    <name type="common">PBCV-IL3A</name>
    <dbReference type="NCBI Taxonomy" id="46019"/>
    <lineage>
        <taxon>Viruses</taxon>
        <taxon>Varidnaviria</taxon>
        <taxon>Bamfordvirae</taxon>
        <taxon>Nucleocytoviricota</taxon>
        <taxon>Megaviricetes</taxon>
        <taxon>Algavirales</taxon>
        <taxon>Phycodnaviridae</taxon>
        <taxon>Chlorovirus</taxon>
        <taxon>Chlorovirus illinoense</taxon>
    </lineage>
</organism>
<accession>M1HPI3</accession>
<dbReference type="EMBL" id="JX997169">
    <property type="protein sequence ID" value="AGE53787.1"/>
    <property type="molecule type" value="Genomic_DNA"/>
</dbReference>
<evidence type="ECO:0000313" key="2">
    <source>
        <dbReference type="Proteomes" id="UP000247091"/>
    </source>
</evidence>
<name>M1HPI3_PBCVI</name>
<gene>
    <name evidence="1" type="primary">IL-3A_154R</name>
    <name evidence="1" type="ORF">PBCVIL3A_154R</name>
</gene>
<dbReference type="Proteomes" id="UP000247091">
    <property type="component" value="Segment"/>
</dbReference>
<protein>
    <submittedName>
        <fullName evidence="1">Uncharacterized protein</fullName>
    </submittedName>
</protein>
<proteinExistence type="predicted"/>